<dbReference type="Gene3D" id="1.10.1200.270">
    <property type="entry name" value="Methyltransferase, alpha-helical capping domain"/>
    <property type="match status" value="1"/>
</dbReference>
<dbReference type="Pfam" id="PF03492">
    <property type="entry name" value="Methyltransf_7"/>
    <property type="match status" value="1"/>
</dbReference>
<name>A0A1U8BE01_NELNU</name>
<protein>
    <submittedName>
        <fullName evidence="4">Salicylate carboxymethyltransferase-like</fullName>
    </submittedName>
</protein>
<dbReference type="Gene3D" id="3.40.50.150">
    <property type="entry name" value="Vaccinia Virus protein VP39"/>
    <property type="match status" value="1"/>
</dbReference>
<dbReference type="OMA" id="WNAYQDE"/>
<evidence type="ECO:0000256" key="2">
    <source>
        <dbReference type="ARBA" id="ARBA00022842"/>
    </source>
</evidence>
<dbReference type="InterPro" id="IPR005299">
    <property type="entry name" value="MeTrfase_7"/>
</dbReference>
<dbReference type="GO" id="GO:0032259">
    <property type="term" value="P:methylation"/>
    <property type="evidence" value="ECO:0000318"/>
    <property type="project" value="GO_Central"/>
</dbReference>
<dbReference type="InterPro" id="IPR042086">
    <property type="entry name" value="MeTrfase_capping"/>
</dbReference>
<dbReference type="RefSeq" id="XP_010278173.1">
    <property type="nucleotide sequence ID" value="XM_010279871.1"/>
</dbReference>
<dbReference type="GO" id="GO:0046872">
    <property type="term" value="F:metal ion binding"/>
    <property type="evidence" value="ECO:0007669"/>
    <property type="project" value="UniProtKB-KW"/>
</dbReference>
<dbReference type="GeneID" id="104612453"/>
<gene>
    <name evidence="4" type="primary">LOC104612453</name>
</gene>
<dbReference type="InterPro" id="IPR029063">
    <property type="entry name" value="SAM-dependent_MTases_sf"/>
</dbReference>
<keyword evidence="3" id="KW-1185">Reference proteome</keyword>
<dbReference type="eggNOG" id="ENOG502QQVK">
    <property type="taxonomic scope" value="Eukaryota"/>
</dbReference>
<dbReference type="Proteomes" id="UP000189703">
    <property type="component" value="Unplaced"/>
</dbReference>
<dbReference type="GO" id="GO:0008757">
    <property type="term" value="F:S-adenosylmethionine-dependent methyltransferase activity"/>
    <property type="evidence" value="ECO:0000318"/>
    <property type="project" value="GO_Central"/>
</dbReference>
<accession>A0A1U8BE01</accession>
<keyword evidence="2" id="KW-0460">Magnesium</keyword>
<organism evidence="3 4">
    <name type="scientific">Nelumbo nucifera</name>
    <name type="common">Sacred lotus</name>
    <dbReference type="NCBI Taxonomy" id="4432"/>
    <lineage>
        <taxon>Eukaryota</taxon>
        <taxon>Viridiplantae</taxon>
        <taxon>Streptophyta</taxon>
        <taxon>Embryophyta</taxon>
        <taxon>Tracheophyta</taxon>
        <taxon>Spermatophyta</taxon>
        <taxon>Magnoliopsida</taxon>
        <taxon>Proteales</taxon>
        <taxon>Nelumbonaceae</taxon>
        <taxon>Nelumbo</taxon>
    </lineage>
</organism>
<reference evidence="4" key="1">
    <citation type="submission" date="2025-08" db="UniProtKB">
        <authorList>
            <consortium name="RefSeq"/>
        </authorList>
    </citation>
    <scope>IDENTIFICATION</scope>
</reference>
<evidence type="ECO:0000256" key="1">
    <source>
        <dbReference type="ARBA" id="ARBA00022723"/>
    </source>
</evidence>
<keyword evidence="1" id="KW-0479">Metal-binding</keyword>
<proteinExistence type="predicted"/>
<sequence length="367" mass="41109">MEVAQVLRMNGGMGETSYACNSTIQGKAISMTQPITEEAILHLCSTTLPKSLGFADLGCSSGPNTLVVVSHFINVVHQKCCQLGRSTPELNVFLNDLPGNDFNTIFRSLPDFYKKLMQGKGDDDDFGPCFICGVPGSFYGRLFASQSLHFIHSSYCLHWLSQVPGLPEINKGNIYLAKTSPPSVVKAYLEQFERDFSVFLGSRSEEVVPGGRMVLTLLGRRSEDPCSREGGYSWELLGQALNDLVSQGLIEEEKVNTFNMPIYAPSPREMKSVIEREGSFDIDRLEAFEINWKQEDNLGDNETNKLRDAQNIARYLRAVVEPLLANHFGEALMDKLFCRLREILADRMLKEDAKLVTVIVSLTRRKY</sequence>
<dbReference type="AlphaFoldDB" id="A0A1U8BE01"/>
<dbReference type="SUPFAM" id="SSF53335">
    <property type="entry name" value="S-adenosyl-L-methionine-dependent methyltransferases"/>
    <property type="match status" value="1"/>
</dbReference>
<evidence type="ECO:0000313" key="3">
    <source>
        <dbReference type="Proteomes" id="UP000189703"/>
    </source>
</evidence>
<evidence type="ECO:0000313" key="4">
    <source>
        <dbReference type="RefSeq" id="XP_010278173.1"/>
    </source>
</evidence>
<dbReference type="KEGG" id="nnu:104612453"/>
<dbReference type="PANTHER" id="PTHR31009">
    <property type="entry name" value="S-ADENOSYL-L-METHIONINE:CARBOXYL METHYLTRANSFERASE FAMILY PROTEIN"/>
    <property type="match status" value="1"/>
</dbReference>
<dbReference type="OrthoDB" id="1523883at2759"/>